<dbReference type="AlphaFoldDB" id="A0A6C2VJP9"/>
<evidence type="ECO:0000313" key="1">
    <source>
        <dbReference type="EMBL" id="SXD99775.1"/>
    </source>
</evidence>
<comment type="caution">
    <text evidence="1">The sequence shown here is derived from an EMBL/GenBank/DDBJ whole genome shotgun (WGS) entry which is preliminary data.</text>
</comment>
<gene>
    <name evidence="1" type="ORF">SAMEA3538780_03964</name>
</gene>
<protein>
    <submittedName>
        <fullName evidence="1">Phage-related protein</fullName>
    </submittedName>
</protein>
<dbReference type="InterPro" id="IPR009241">
    <property type="entry name" value="HigB-like"/>
</dbReference>
<dbReference type="Pfam" id="PF05973">
    <property type="entry name" value="Gp49"/>
    <property type="match status" value="1"/>
</dbReference>
<dbReference type="Proteomes" id="UP000257712">
    <property type="component" value="Unassembled WGS sequence"/>
</dbReference>
<accession>A0A6I7L221</accession>
<name>A0A6C2VJP9_9ENTR</name>
<organism evidence="1 2">
    <name type="scientific">Klebsiella quasivariicola</name>
    <dbReference type="NCBI Taxonomy" id="2026240"/>
    <lineage>
        <taxon>Bacteria</taxon>
        <taxon>Pseudomonadati</taxon>
        <taxon>Pseudomonadota</taxon>
        <taxon>Gammaproteobacteria</taxon>
        <taxon>Enterobacterales</taxon>
        <taxon>Enterobacteriaceae</taxon>
        <taxon>Klebsiella/Raoultella group</taxon>
        <taxon>Klebsiella</taxon>
        <taxon>Klebsiella pneumoniae complex</taxon>
    </lineage>
</organism>
<sequence length="120" mass="14180">MLNQQQRLRRIVWMGSSFDDLRQFPEDVRRDAGFQLYRLQSGLEAADWKAMPQLGRGVEEIRLRHFSGAYRVIYLARFAEAIYVLHCFNKKTRRTAEHENRLSEAVCRLYSRNTGVINES</sequence>
<reference evidence="1 2" key="1">
    <citation type="submission" date="2018-08" db="EMBL/GenBank/DDBJ databases">
        <authorList>
            <consortium name="Pathogen Informatics"/>
        </authorList>
    </citation>
    <scope>NUCLEOTIDE SEQUENCE [LARGE SCALE GENOMIC DNA]</scope>
    <source>
        <strain evidence="1 2">EuSCAPE_IT371</strain>
    </source>
</reference>
<accession>A0A6C2VJP9</accession>
<dbReference type="EMBL" id="UJZG01000015">
    <property type="protein sequence ID" value="SXD99775.1"/>
    <property type="molecule type" value="Genomic_DNA"/>
</dbReference>
<proteinExistence type="predicted"/>
<evidence type="ECO:0000313" key="2">
    <source>
        <dbReference type="Proteomes" id="UP000257712"/>
    </source>
</evidence>